<protein>
    <submittedName>
        <fullName evidence="1">Uncharacterized protein</fullName>
    </submittedName>
</protein>
<sequence>MKIQDPFNRSYSNQISNDPFSILKSSHIPPNRNSQRNYCQYELQGQHTYFMQYYRKSNLCKCLDLVQNMTHIKDYKKTHILKMTIFENSNGYSPPQFRQFLLCYNNLSPYFQISINRVDISDYPLFQITLTVTVDDEESEIGKSQYISKMTQTFQTETGIDFKIKSLELSSTICYSPLVLQVAISTPLSIQPSQVSVRV</sequence>
<proteinExistence type="predicted"/>
<reference evidence="1" key="1">
    <citation type="submission" date="2021-01" db="EMBL/GenBank/DDBJ databases">
        <authorList>
            <consortium name="Genoscope - CEA"/>
            <person name="William W."/>
        </authorList>
    </citation>
    <scope>NUCLEOTIDE SEQUENCE</scope>
</reference>
<dbReference type="EMBL" id="CAJJDP010000077">
    <property type="protein sequence ID" value="CAD8182072.1"/>
    <property type="molecule type" value="Genomic_DNA"/>
</dbReference>
<dbReference type="Proteomes" id="UP000683925">
    <property type="component" value="Unassembled WGS sequence"/>
</dbReference>
<dbReference type="AlphaFoldDB" id="A0A8S1W1D3"/>
<evidence type="ECO:0000313" key="2">
    <source>
        <dbReference type="Proteomes" id="UP000683925"/>
    </source>
</evidence>
<comment type="caution">
    <text evidence="1">The sequence shown here is derived from an EMBL/GenBank/DDBJ whole genome shotgun (WGS) entry which is preliminary data.</text>
</comment>
<dbReference type="OrthoDB" id="10435213at2759"/>
<dbReference type="OMA" id="TICYSPL"/>
<organism evidence="1 2">
    <name type="scientific">Paramecium octaurelia</name>
    <dbReference type="NCBI Taxonomy" id="43137"/>
    <lineage>
        <taxon>Eukaryota</taxon>
        <taxon>Sar</taxon>
        <taxon>Alveolata</taxon>
        <taxon>Ciliophora</taxon>
        <taxon>Intramacronucleata</taxon>
        <taxon>Oligohymenophorea</taxon>
        <taxon>Peniculida</taxon>
        <taxon>Parameciidae</taxon>
        <taxon>Paramecium</taxon>
    </lineage>
</organism>
<gene>
    <name evidence="1" type="ORF">POCTA_138.1.T0780104</name>
</gene>
<accession>A0A8S1W1D3</accession>
<keyword evidence="2" id="KW-1185">Reference proteome</keyword>
<evidence type="ECO:0000313" key="1">
    <source>
        <dbReference type="EMBL" id="CAD8182072.1"/>
    </source>
</evidence>
<name>A0A8S1W1D3_PAROT</name>